<evidence type="ECO:0000313" key="2">
    <source>
        <dbReference type="EMBL" id="SMP21343.1"/>
    </source>
</evidence>
<keyword evidence="1" id="KW-0472">Membrane</keyword>
<feature type="transmembrane region" description="Helical" evidence="1">
    <location>
        <begin position="12"/>
        <end position="45"/>
    </location>
</feature>
<name>A0ABY1NY77_9BACT</name>
<gene>
    <name evidence="2" type="ORF">SAMN06265367_103290</name>
</gene>
<organism evidence="2 3">
    <name type="scientific">Algoriphagus winogradskyi</name>
    <dbReference type="NCBI Taxonomy" id="237017"/>
    <lineage>
        <taxon>Bacteria</taxon>
        <taxon>Pseudomonadati</taxon>
        <taxon>Bacteroidota</taxon>
        <taxon>Cytophagia</taxon>
        <taxon>Cytophagales</taxon>
        <taxon>Cyclobacteriaceae</taxon>
        <taxon>Algoriphagus</taxon>
    </lineage>
</organism>
<evidence type="ECO:0000256" key="1">
    <source>
        <dbReference type="SAM" id="Phobius"/>
    </source>
</evidence>
<sequence length="81" mass="9338">MDKLIYKPKIVGILVIVFNLIPIFWTYFIFITIPLIIGGLIFQFVKSNENLYYEIPSAILLIGSFMGLILTVGSIFEIFQY</sequence>
<proteinExistence type="predicted"/>
<accession>A0ABY1NY77</accession>
<dbReference type="EMBL" id="FXUA01000003">
    <property type="protein sequence ID" value="SMP21343.1"/>
    <property type="molecule type" value="Genomic_DNA"/>
</dbReference>
<reference evidence="2 3" key="1">
    <citation type="submission" date="2017-05" db="EMBL/GenBank/DDBJ databases">
        <authorList>
            <person name="Varghese N."/>
            <person name="Submissions S."/>
        </authorList>
    </citation>
    <scope>NUCLEOTIDE SEQUENCE [LARGE SCALE GENOMIC DNA]</scope>
    <source>
        <strain evidence="2 3">DSM 15360</strain>
    </source>
</reference>
<dbReference type="Proteomes" id="UP001157915">
    <property type="component" value="Unassembled WGS sequence"/>
</dbReference>
<comment type="caution">
    <text evidence="2">The sequence shown here is derived from an EMBL/GenBank/DDBJ whole genome shotgun (WGS) entry which is preliminary data.</text>
</comment>
<keyword evidence="3" id="KW-1185">Reference proteome</keyword>
<evidence type="ECO:0000313" key="3">
    <source>
        <dbReference type="Proteomes" id="UP001157915"/>
    </source>
</evidence>
<keyword evidence="1" id="KW-0812">Transmembrane</keyword>
<keyword evidence="1" id="KW-1133">Transmembrane helix</keyword>
<feature type="transmembrane region" description="Helical" evidence="1">
    <location>
        <begin position="57"/>
        <end position="79"/>
    </location>
</feature>
<protein>
    <submittedName>
        <fullName evidence="2">Uncharacterized protein</fullName>
    </submittedName>
</protein>